<dbReference type="Pfam" id="PF09957">
    <property type="entry name" value="VapB_antitoxin"/>
    <property type="match status" value="1"/>
</dbReference>
<accession>A0A0W8FLL2</accession>
<name>A0A0W8FLL2_9ZZZZ</name>
<proteinExistence type="predicted"/>
<comment type="caution">
    <text evidence="1">The sequence shown here is derived from an EMBL/GenBank/DDBJ whole genome shotgun (WGS) entry which is preliminary data.</text>
</comment>
<sequence length="64" mass="7072">MRTTLNIEDNLMNKASKMTGIKEKTALVKLGLEALIARESGKRLARLGGTQKHLEAIPRRKGTL</sequence>
<dbReference type="EMBL" id="LNQE01001023">
    <property type="protein sequence ID" value="KUG21767.1"/>
    <property type="molecule type" value="Genomic_DNA"/>
</dbReference>
<evidence type="ECO:0000313" key="1">
    <source>
        <dbReference type="EMBL" id="KUG21767.1"/>
    </source>
</evidence>
<reference evidence="1" key="1">
    <citation type="journal article" date="2015" name="Proc. Natl. Acad. Sci. U.S.A.">
        <title>Networks of energetic and metabolic interactions define dynamics in microbial communities.</title>
        <authorList>
            <person name="Embree M."/>
            <person name="Liu J.K."/>
            <person name="Al-Bassam M.M."/>
            <person name="Zengler K."/>
        </authorList>
    </citation>
    <scope>NUCLEOTIDE SEQUENCE</scope>
</reference>
<protein>
    <submittedName>
        <fullName evidence="1">Uncharacterized protein</fullName>
    </submittedName>
</protein>
<gene>
    <name evidence="1" type="ORF">ASZ90_008472</name>
</gene>
<dbReference type="AlphaFoldDB" id="A0A0W8FLL2"/>
<dbReference type="InterPro" id="IPR019239">
    <property type="entry name" value="VapB_antitoxin"/>
</dbReference>
<organism evidence="1">
    <name type="scientific">hydrocarbon metagenome</name>
    <dbReference type="NCBI Taxonomy" id="938273"/>
    <lineage>
        <taxon>unclassified sequences</taxon>
        <taxon>metagenomes</taxon>
        <taxon>ecological metagenomes</taxon>
    </lineage>
</organism>